<evidence type="ECO:0000313" key="15">
    <source>
        <dbReference type="Proteomes" id="UP000792457"/>
    </source>
</evidence>
<reference evidence="14" key="2">
    <citation type="submission" date="2017-10" db="EMBL/GenBank/DDBJ databases">
        <title>Ladona fulva Genome sequencing and assembly.</title>
        <authorList>
            <person name="Murali S."/>
            <person name="Richards S."/>
            <person name="Bandaranaike D."/>
            <person name="Bellair M."/>
            <person name="Blankenburg K."/>
            <person name="Chao H."/>
            <person name="Dinh H."/>
            <person name="Doddapaneni H."/>
            <person name="Dugan-Rocha S."/>
            <person name="Elkadiri S."/>
            <person name="Gnanaolivu R."/>
            <person name="Hernandez B."/>
            <person name="Skinner E."/>
            <person name="Javaid M."/>
            <person name="Lee S."/>
            <person name="Li M."/>
            <person name="Ming W."/>
            <person name="Munidasa M."/>
            <person name="Muniz J."/>
            <person name="Nguyen L."/>
            <person name="Hughes D."/>
            <person name="Osuji N."/>
            <person name="Pu L.-L."/>
            <person name="Puazo M."/>
            <person name="Qu C."/>
            <person name="Quiroz J."/>
            <person name="Raj R."/>
            <person name="Weissenberger G."/>
            <person name="Xin Y."/>
            <person name="Zou X."/>
            <person name="Han Y."/>
            <person name="Worley K."/>
            <person name="Muzny D."/>
            <person name="Gibbs R."/>
        </authorList>
    </citation>
    <scope>NUCLEOTIDE SEQUENCE</scope>
    <source>
        <strain evidence="14">Sampled in the wild</strain>
    </source>
</reference>
<protein>
    <recommendedName>
        <fullName evidence="13">Ion transport domain-containing protein</fullName>
    </recommendedName>
</protein>
<evidence type="ECO:0000256" key="1">
    <source>
        <dbReference type="ARBA" id="ARBA00004141"/>
    </source>
</evidence>
<dbReference type="SUPFAM" id="SSF48403">
    <property type="entry name" value="Ankyrin repeat"/>
    <property type="match status" value="2"/>
</dbReference>
<evidence type="ECO:0000256" key="2">
    <source>
        <dbReference type="ARBA" id="ARBA00022448"/>
    </source>
</evidence>
<feature type="transmembrane region" description="Helical" evidence="12">
    <location>
        <begin position="539"/>
        <end position="560"/>
    </location>
</feature>
<dbReference type="PROSITE" id="PS50088">
    <property type="entry name" value="ANK_REPEAT"/>
    <property type="match status" value="2"/>
</dbReference>
<dbReference type="PANTHER" id="PTHR47143:SF4">
    <property type="entry name" value="TRANSIENT RECEPTOR POTENTIAL CATION CHANNEL PROTEIN PAINLESS"/>
    <property type="match status" value="1"/>
</dbReference>
<dbReference type="Pfam" id="PF12796">
    <property type="entry name" value="Ank_2"/>
    <property type="match status" value="2"/>
</dbReference>
<evidence type="ECO:0000256" key="9">
    <source>
        <dbReference type="ARBA" id="ARBA00023136"/>
    </source>
</evidence>
<dbReference type="Pfam" id="PF00520">
    <property type="entry name" value="Ion_trans"/>
    <property type="match status" value="1"/>
</dbReference>
<dbReference type="Gene3D" id="1.10.287.70">
    <property type="match status" value="1"/>
</dbReference>
<feature type="repeat" description="ANK" evidence="11">
    <location>
        <begin position="181"/>
        <end position="219"/>
    </location>
</feature>
<dbReference type="InterPro" id="IPR036770">
    <property type="entry name" value="Ankyrin_rpt-contain_sf"/>
</dbReference>
<proteinExistence type="predicted"/>
<dbReference type="PROSITE" id="PS50297">
    <property type="entry name" value="ANK_REP_REGION"/>
    <property type="match status" value="1"/>
</dbReference>
<dbReference type="GO" id="GO:0034703">
    <property type="term" value="C:cation channel complex"/>
    <property type="evidence" value="ECO:0007669"/>
    <property type="project" value="UniProtKB-ARBA"/>
</dbReference>
<evidence type="ECO:0000256" key="7">
    <source>
        <dbReference type="ARBA" id="ARBA00023043"/>
    </source>
</evidence>
<feature type="repeat" description="ANK" evidence="11">
    <location>
        <begin position="688"/>
        <end position="720"/>
    </location>
</feature>
<dbReference type="SMART" id="SM00248">
    <property type="entry name" value="ANK"/>
    <property type="match status" value="6"/>
</dbReference>
<dbReference type="InterPro" id="IPR005821">
    <property type="entry name" value="Ion_trans_dom"/>
</dbReference>
<dbReference type="InterPro" id="IPR052076">
    <property type="entry name" value="TRP_cation_channel"/>
</dbReference>
<comment type="caution">
    <text evidence="14">The sequence shown here is derived from an EMBL/GenBank/DDBJ whole genome shotgun (WGS) entry which is preliminary data.</text>
</comment>
<evidence type="ECO:0000256" key="11">
    <source>
        <dbReference type="PROSITE-ProRule" id="PRU00023"/>
    </source>
</evidence>
<evidence type="ECO:0000256" key="12">
    <source>
        <dbReference type="SAM" id="Phobius"/>
    </source>
</evidence>
<keyword evidence="4 12" id="KW-0812">Transmembrane</keyword>
<feature type="transmembrane region" description="Helical" evidence="12">
    <location>
        <begin position="363"/>
        <end position="380"/>
    </location>
</feature>
<keyword evidence="7 11" id="KW-0040">ANK repeat</keyword>
<organism evidence="14 15">
    <name type="scientific">Ladona fulva</name>
    <name type="common">Scarce chaser dragonfly</name>
    <name type="synonym">Libellula fulva</name>
    <dbReference type="NCBI Taxonomy" id="123851"/>
    <lineage>
        <taxon>Eukaryota</taxon>
        <taxon>Metazoa</taxon>
        <taxon>Ecdysozoa</taxon>
        <taxon>Arthropoda</taxon>
        <taxon>Hexapoda</taxon>
        <taxon>Insecta</taxon>
        <taxon>Pterygota</taxon>
        <taxon>Palaeoptera</taxon>
        <taxon>Odonata</taxon>
        <taxon>Epiprocta</taxon>
        <taxon>Anisoptera</taxon>
        <taxon>Libelluloidea</taxon>
        <taxon>Libellulidae</taxon>
        <taxon>Ladona</taxon>
    </lineage>
</organism>
<name>A0A8K0NUS7_LADFU</name>
<feature type="transmembrane region" description="Helical" evidence="12">
    <location>
        <begin position="464"/>
        <end position="483"/>
    </location>
</feature>
<evidence type="ECO:0000313" key="14">
    <source>
        <dbReference type="EMBL" id="KAG8222678.1"/>
    </source>
</evidence>
<keyword evidence="2" id="KW-0813">Transport</keyword>
<keyword evidence="15" id="KW-1185">Reference proteome</keyword>
<keyword evidence="5" id="KW-0677">Repeat</keyword>
<dbReference type="EMBL" id="KZ308141">
    <property type="protein sequence ID" value="KAG8222678.1"/>
    <property type="molecule type" value="Genomic_DNA"/>
</dbReference>
<evidence type="ECO:0000256" key="8">
    <source>
        <dbReference type="ARBA" id="ARBA00023065"/>
    </source>
</evidence>
<accession>A0A8K0NUS7</accession>
<feature type="transmembrane region" description="Helical" evidence="12">
    <location>
        <begin position="400"/>
        <end position="417"/>
    </location>
</feature>
<keyword evidence="8" id="KW-0406">Ion transport</keyword>
<keyword evidence="3" id="KW-0716">Sensory transduction</keyword>
<keyword evidence="9 12" id="KW-0472">Membrane</keyword>
<evidence type="ECO:0000256" key="6">
    <source>
        <dbReference type="ARBA" id="ARBA00022989"/>
    </source>
</evidence>
<dbReference type="InterPro" id="IPR002110">
    <property type="entry name" value="Ankyrin_rpt"/>
</dbReference>
<dbReference type="OrthoDB" id="2157354at2759"/>
<sequence>MEDKSGELELLEKGEAGVVNPAYQNELLSALKKKDLEGFKRLLPFTDINHFYPLPDSGTCLYIAASKGLEGFISFLLENPRVDPNGTCAGEKWKPLLLAALQGNHNALKILVGHDKTDLTVVDELRQETALHKAARMQSGSREDMNYLQSIEILIGAMKGKGSDKDPLLHKRLNIDAVDAFGNTALHYAARNLDRGSREAEKIVSALLRAGAYVGIRNNMGEPGISRVTPSLLEDYLDECIGTNDEPPCEESYVLTFNYSMLIPPCSVSNDPNREADSLENSALFKETEPLSYICNNKEYQNLLKHPIITSFLYLKWHRIRGIFLVNLIFYMFFVAFITAYILGVYGTDPPDDSDEDSTSMQWTDACSAVSVIFLAGLALRELFQFIMSPLLYIKSLENILEIAVIVLSVTMLFSSLDHEIKQHLAAVIILFVWIELVLLIGRHPKLSTYITMFTAVSWNFLKFLLWYALFIIAFALSFFILFRQGKKSEKGVPDQPEEEEENLFANAGGAMLKTAVMLTGEFDFSDLPLETFKLTSHLVFLLFLFLIAVVLLNLLNGLAVSDTQEVKDKAELVGYKSRVLLVSHVESMLLGKKLQFLNKIMTCFHSNENKAPVNLVERSSLFPSIMIFPEMTKIIVLVNAGGKIKPRCCSSRKNSSHFCSMDPMGLPEFVEVLIEQGADVNGYNNICKDTPLHAACKEARPEVVKLLLKHGANSSEKDKFGRHPLHEHV</sequence>
<gene>
    <name evidence="14" type="ORF">J437_LFUL015875</name>
</gene>
<evidence type="ECO:0000256" key="5">
    <source>
        <dbReference type="ARBA" id="ARBA00022737"/>
    </source>
</evidence>
<dbReference type="PANTHER" id="PTHR47143">
    <property type="entry name" value="TRANSIENT RECEPTOR POTENTIAL CATION CHANNEL PROTEIN PAINLESS"/>
    <property type="match status" value="1"/>
</dbReference>
<feature type="domain" description="Ion transport" evidence="13">
    <location>
        <begin position="329"/>
        <end position="571"/>
    </location>
</feature>
<dbReference type="Proteomes" id="UP000792457">
    <property type="component" value="Unassembled WGS sequence"/>
</dbReference>
<reference evidence="14" key="1">
    <citation type="submission" date="2013-04" db="EMBL/GenBank/DDBJ databases">
        <authorList>
            <person name="Qu J."/>
            <person name="Murali S.C."/>
            <person name="Bandaranaike D."/>
            <person name="Bellair M."/>
            <person name="Blankenburg K."/>
            <person name="Chao H."/>
            <person name="Dinh H."/>
            <person name="Doddapaneni H."/>
            <person name="Downs B."/>
            <person name="Dugan-Rocha S."/>
            <person name="Elkadiri S."/>
            <person name="Gnanaolivu R.D."/>
            <person name="Hernandez B."/>
            <person name="Javaid M."/>
            <person name="Jayaseelan J.C."/>
            <person name="Lee S."/>
            <person name="Li M."/>
            <person name="Ming W."/>
            <person name="Munidasa M."/>
            <person name="Muniz J."/>
            <person name="Nguyen L."/>
            <person name="Ongeri F."/>
            <person name="Osuji N."/>
            <person name="Pu L.-L."/>
            <person name="Puazo M."/>
            <person name="Qu C."/>
            <person name="Quiroz J."/>
            <person name="Raj R."/>
            <person name="Weissenberger G."/>
            <person name="Xin Y."/>
            <person name="Zou X."/>
            <person name="Han Y."/>
            <person name="Richards S."/>
            <person name="Worley K."/>
            <person name="Muzny D."/>
            <person name="Gibbs R."/>
        </authorList>
    </citation>
    <scope>NUCLEOTIDE SEQUENCE</scope>
    <source>
        <strain evidence="14">Sampled in the wild</strain>
    </source>
</reference>
<keyword evidence="10" id="KW-0407">Ion channel</keyword>
<evidence type="ECO:0000259" key="13">
    <source>
        <dbReference type="Pfam" id="PF00520"/>
    </source>
</evidence>
<evidence type="ECO:0000256" key="10">
    <source>
        <dbReference type="ARBA" id="ARBA00023303"/>
    </source>
</evidence>
<evidence type="ECO:0000256" key="4">
    <source>
        <dbReference type="ARBA" id="ARBA00022692"/>
    </source>
</evidence>
<dbReference type="Pfam" id="PF00023">
    <property type="entry name" value="Ank"/>
    <property type="match status" value="1"/>
</dbReference>
<dbReference type="GO" id="GO:0005216">
    <property type="term" value="F:monoatomic ion channel activity"/>
    <property type="evidence" value="ECO:0007669"/>
    <property type="project" value="InterPro"/>
</dbReference>
<feature type="transmembrane region" description="Helical" evidence="12">
    <location>
        <begin position="323"/>
        <end position="343"/>
    </location>
</feature>
<dbReference type="AlphaFoldDB" id="A0A8K0NUS7"/>
<comment type="subcellular location">
    <subcellularLocation>
        <location evidence="1">Membrane</location>
        <topology evidence="1">Multi-pass membrane protein</topology>
    </subcellularLocation>
</comment>
<feature type="transmembrane region" description="Helical" evidence="12">
    <location>
        <begin position="423"/>
        <end position="443"/>
    </location>
</feature>
<dbReference type="Gene3D" id="1.25.40.20">
    <property type="entry name" value="Ankyrin repeat-containing domain"/>
    <property type="match status" value="2"/>
</dbReference>
<evidence type="ECO:0000256" key="3">
    <source>
        <dbReference type="ARBA" id="ARBA00022606"/>
    </source>
</evidence>
<keyword evidence="6 12" id="KW-1133">Transmembrane helix</keyword>